<gene>
    <name evidence="13" type="primary">LOC102807460</name>
</gene>
<feature type="transmembrane region" description="Helical" evidence="10">
    <location>
        <begin position="140"/>
        <end position="160"/>
    </location>
</feature>
<evidence type="ECO:0000256" key="7">
    <source>
        <dbReference type="ARBA" id="ARBA00023170"/>
    </source>
</evidence>
<keyword evidence="8 9" id="KW-0807">Transducer</keyword>
<dbReference type="PRINTS" id="PR01012">
    <property type="entry name" value="NRPEPTIDEYR"/>
</dbReference>
<evidence type="ECO:0000256" key="4">
    <source>
        <dbReference type="ARBA" id="ARBA00022989"/>
    </source>
</evidence>
<keyword evidence="3 9" id="KW-0812">Transmembrane</keyword>
<keyword evidence="6 10" id="KW-0472">Membrane</keyword>
<evidence type="ECO:0000256" key="1">
    <source>
        <dbReference type="ARBA" id="ARBA00004141"/>
    </source>
</evidence>
<keyword evidence="5 9" id="KW-0297">G-protein coupled receptor</keyword>
<feature type="transmembrane region" description="Helical" evidence="10">
    <location>
        <begin position="58"/>
        <end position="79"/>
    </location>
</feature>
<accession>A0ABM0MQ31</accession>
<dbReference type="PRINTS" id="PR00237">
    <property type="entry name" value="GPCRRHODOPSN"/>
</dbReference>
<dbReference type="PROSITE" id="PS00237">
    <property type="entry name" value="G_PROTEIN_RECEP_F1_1"/>
    <property type="match status" value="1"/>
</dbReference>
<dbReference type="InterPro" id="IPR000611">
    <property type="entry name" value="NPY_rcpt"/>
</dbReference>
<feature type="transmembrane region" description="Helical" evidence="10">
    <location>
        <begin position="241"/>
        <end position="262"/>
    </location>
</feature>
<evidence type="ECO:0000256" key="9">
    <source>
        <dbReference type="RuleBase" id="RU000688"/>
    </source>
</evidence>
<evidence type="ECO:0000313" key="13">
    <source>
        <dbReference type="RefSeq" id="XP_006822122.1"/>
    </source>
</evidence>
<dbReference type="Proteomes" id="UP000694865">
    <property type="component" value="Unplaced"/>
</dbReference>
<dbReference type="SMART" id="SM01381">
    <property type="entry name" value="7TM_GPCR_Srsx"/>
    <property type="match status" value="1"/>
</dbReference>
<dbReference type="CDD" id="cd00637">
    <property type="entry name" value="7tm_classA_rhodopsin-like"/>
    <property type="match status" value="1"/>
</dbReference>
<name>A0ABM0MQ31_SACKO</name>
<evidence type="ECO:0000259" key="11">
    <source>
        <dbReference type="PROSITE" id="PS50262"/>
    </source>
</evidence>
<dbReference type="PANTHER" id="PTHR45698:SF1">
    <property type="entry name" value="TRACE AMINE-ASSOCIATED RECEPTOR 13C-LIKE"/>
    <property type="match status" value="1"/>
</dbReference>
<dbReference type="PROSITE" id="PS50262">
    <property type="entry name" value="G_PROTEIN_RECEP_F1_2"/>
    <property type="match status" value="1"/>
</dbReference>
<keyword evidence="4 10" id="KW-1133">Transmembrane helix</keyword>
<keyword evidence="7 9" id="KW-0675">Receptor</keyword>
<evidence type="ECO:0000256" key="8">
    <source>
        <dbReference type="ARBA" id="ARBA00023224"/>
    </source>
</evidence>
<feature type="transmembrane region" description="Helical" evidence="10">
    <location>
        <begin position="99"/>
        <end position="120"/>
    </location>
</feature>
<feature type="transmembrane region" description="Helical" evidence="10">
    <location>
        <begin position="20"/>
        <end position="46"/>
    </location>
</feature>
<comment type="similarity">
    <text evidence="2 9">Belongs to the G-protein coupled receptor 1 family.</text>
</comment>
<dbReference type="Gene3D" id="1.20.1070.10">
    <property type="entry name" value="Rhodopsin 7-helix transmembrane proteins"/>
    <property type="match status" value="1"/>
</dbReference>
<evidence type="ECO:0000256" key="2">
    <source>
        <dbReference type="ARBA" id="ARBA00010663"/>
    </source>
</evidence>
<organism evidence="12 13">
    <name type="scientific">Saccoglossus kowalevskii</name>
    <name type="common">Acorn worm</name>
    <dbReference type="NCBI Taxonomy" id="10224"/>
    <lineage>
        <taxon>Eukaryota</taxon>
        <taxon>Metazoa</taxon>
        <taxon>Hemichordata</taxon>
        <taxon>Enteropneusta</taxon>
        <taxon>Harrimaniidae</taxon>
        <taxon>Saccoglossus</taxon>
    </lineage>
</organism>
<evidence type="ECO:0000256" key="6">
    <source>
        <dbReference type="ARBA" id="ARBA00023136"/>
    </source>
</evidence>
<dbReference type="GeneID" id="102807460"/>
<evidence type="ECO:0000256" key="3">
    <source>
        <dbReference type="ARBA" id="ARBA00022692"/>
    </source>
</evidence>
<feature type="transmembrane region" description="Helical" evidence="10">
    <location>
        <begin position="180"/>
        <end position="202"/>
    </location>
</feature>
<feature type="domain" description="G-protein coupled receptors family 1 profile" evidence="11">
    <location>
        <begin position="37"/>
        <end position="294"/>
    </location>
</feature>
<dbReference type="PANTHER" id="PTHR45698">
    <property type="entry name" value="TRACE AMINE-ASSOCIATED RECEPTOR 19N-RELATED"/>
    <property type="match status" value="1"/>
</dbReference>
<comment type="subcellular location">
    <subcellularLocation>
        <location evidence="1">Membrane</location>
        <topology evidence="1">Multi-pass membrane protein</topology>
    </subcellularLocation>
</comment>
<dbReference type="InterPro" id="IPR000276">
    <property type="entry name" value="GPCR_Rhodpsn"/>
</dbReference>
<feature type="transmembrane region" description="Helical" evidence="10">
    <location>
        <begin position="274"/>
        <end position="296"/>
    </location>
</feature>
<dbReference type="Pfam" id="PF00001">
    <property type="entry name" value="7tm_1"/>
    <property type="match status" value="1"/>
</dbReference>
<dbReference type="InterPro" id="IPR017452">
    <property type="entry name" value="GPCR_Rhodpsn_7TM"/>
</dbReference>
<protein>
    <submittedName>
        <fullName evidence="13">Probable G-protein coupled receptor No9-like</fullName>
    </submittedName>
</protein>
<evidence type="ECO:0000256" key="5">
    <source>
        <dbReference type="ARBA" id="ARBA00023040"/>
    </source>
</evidence>
<dbReference type="RefSeq" id="XP_006822122.1">
    <property type="nucleotide sequence ID" value="XM_006822059.1"/>
</dbReference>
<evidence type="ECO:0000313" key="12">
    <source>
        <dbReference type="Proteomes" id="UP000694865"/>
    </source>
</evidence>
<dbReference type="SUPFAM" id="SSF81321">
    <property type="entry name" value="Family A G protein-coupled receptor-like"/>
    <property type="match status" value="1"/>
</dbReference>
<keyword evidence="12" id="KW-1185">Reference proteome</keyword>
<proteinExistence type="inferred from homology"/>
<reference evidence="13" key="1">
    <citation type="submission" date="2025-08" db="UniProtKB">
        <authorList>
            <consortium name="RefSeq"/>
        </authorList>
    </citation>
    <scope>IDENTIFICATION</scope>
    <source>
        <tissue evidence="13">Testes</tissue>
    </source>
</reference>
<evidence type="ECO:0000256" key="10">
    <source>
        <dbReference type="SAM" id="Phobius"/>
    </source>
</evidence>
<sequence>MAMYNNTTSFNPINVDIRPWSWLQVCQCVFAVTGIIGNSLVCAAFGRFPKLRTITNHFLVSLATADLITSVVIVPLPVPTSISPGLIGELYCRFIWSKFLLWVSIKASVFNLVAVTIERYYALMHPGRYNRYFTRKRTKLVVALVWVFALLLNVFILFINTNAENTRQCEIIRTDTSFESIYGVFNLIVTFFLPVTTMIVVYTRIFKSMKKQAAILLKKNTSRNSPALSLLRARQKVVKTLFLVVMIFTACWAPDQVCYLLFSLGYFTHYHASQVFQLFVLMAFCNSCVNPIIYGLRNKQIRTGYKALFAKDATSAKFDNESQMHPHT</sequence>